<organism evidence="1 2">
    <name type="scientific">Pararhodospirillum oryzae</name>
    <dbReference type="NCBI Taxonomy" id="478448"/>
    <lineage>
        <taxon>Bacteria</taxon>
        <taxon>Pseudomonadati</taxon>
        <taxon>Pseudomonadota</taxon>
        <taxon>Alphaproteobacteria</taxon>
        <taxon>Rhodospirillales</taxon>
        <taxon>Rhodospirillaceae</taxon>
        <taxon>Pararhodospirillum</taxon>
    </lineage>
</organism>
<protein>
    <recommendedName>
        <fullName evidence="3">DUF3126 domain-containing protein</fullName>
    </recommendedName>
</protein>
<evidence type="ECO:0000313" key="2">
    <source>
        <dbReference type="Proteomes" id="UP000321567"/>
    </source>
</evidence>
<name>A0A512H7Q3_9PROT</name>
<dbReference type="RefSeq" id="WP_147163512.1">
    <property type="nucleotide sequence ID" value="NZ_BJZO01000037.1"/>
</dbReference>
<sequence>MTPAEIRKVEAYLRRTFGNDTITVSPPPGKGKGSCEVAINDEFIGTLNRDEDEGEVSYDFNMVILDLDL</sequence>
<evidence type="ECO:0008006" key="3">
    <source>
        <dbReference type="Google" id="ProtNLM"/>
    </source>
</evidence>
<dbReference type="Pfam" id="PF11324">
    <property type="entry name" value="DUF3126"/>
    <property type="match status" value="1"/>
</dbReference>
<dbReference type="Proteomes" id="UP000321567">
    <property type="component" value="Unassembled WGS sequence"/>
</dbReference>
<gene>
    <name evidence="1" type="ORF">ROR02_16130</name>
</gene>
<comment type="caution">
    <text evidence="1">The sequence shown here is derived from an EMBL/GenBank/DDBJ whole genome shotgun (WGS) entry which is preliminary data.</text>
</comment>
<keyword evidence="2" id="KW-1185">Reference proteome</keyword>
<dbReference type="InterPro" id="IPR021473">
    <property type="entry name" value="DUF3126"/>
</dbReference>
<accession>A0A512H7Q3</accession>
<evidence type="ECO:0000313" key="1">
    <source>
        <dbReference type="EMBL" id="GEO81482.1"/>
    </source>
</evidence>
<reference evidence="1 2" key="1">
    <citation type="submission" date="2019-07" db="EMBL/GenBank/DDBJ databases">
        <title>Whole genome shotgun sequence of Rhodospirillum oryzae NBRC 107573.</title>
        <authorList>
            <person name="Hosoyama A."/>
            <person name="Uohara A."/>
            <person name="Ohji S."/>
            <person name="Ichikawa N."/>
        </authorList>
    </citation>
    <scope>NUCLEOTIDE SEQUENCE [LARGE SCALE GENOMIC DNA]</scope>
    <source>
        <strain evidence="1 2">NBRC 107573</strain>
    </source>
</reference>
<proteinExistence type="predicted"/>
<dbReference type="OrthoDB" id="7632283at2"/>
<dbReference type="AlphaFoldDB" id="A0A512H7Q3"/>
<dbReference type="EMBL" id="BJZO01000037">
    <property type="protein sequence ID" value="GEO81482.1"/>
    <property type="molecule type" value="Genomic_DNA"/>
</dbReference>